<evidence type="ECO:0000256" key="5">
    <source>
        <dbReference type="SAM" id="MobiDB-lite"/>
    </source>
</evidence>
<accession>A0A812THN9</accession>
<feature type="transmembrane region" description="Helical" evidence="6">
    <location>
        <begin position="199"/>
        <end position="216"/>
    </location>
</feature>
<keyword evidence="9" id="KW-1185">Reference proteome</keyword>
<dbReference type="InterPro" id="IPR037185">
    <property type="entry name" value="EmrE-like"/>
</dbReference>
<name>A0A812THN9_9DINO</name>
<sequence>MACGHRSVAACPELDAQALQRVGADKPEQEDAGTPVQKQKQPAHLNRWVPLSLIALSALGFSIQALLVRELTLQGLETFQIVEVRGCCQALGCCAVLLVKKHPISAWLGVSAQERKALTLRAVVGYGGVAFGFLAVSLLPLADSQIVSQTAPIFSAAFARIFLGEEWHLSEFFSALTGIIGVIFISKPEALFGQATSDGHHLLGVAFGLLSALCGGGRFGRWPHGLDSRPCRSRSRLVPVTCCHLLSHVVACCRMLLHVATSVQVPM</sequence>
<keyword evidence="4 6" id="KW-0472">Membrane</keyword>
<feature type="domain" description="EamA" evidence="7">
    <location>
        <begin position="52"/>
        <end position="186"/>
    </location>
</feature>
<feature type="transmembrane region" description="Helical" evidence="6">
    <location>
        <begin position="48"/>
        <end position="67"/>
    </location>
</feature>
<evidence type="ECO:0000313" key="9">
    <source>
        <dbReference type="Proteomes" id="UP000604046"/>
    </source>
</evidence>
<evidence type="ECO:0000256" key="2">
    <source>
        <dbReference type="ARBA" id="ARBA00022692"/>
    </source>
</evidence>
<reference evidence="8" key="1">
    <citation type="submission" date="2021-02" db="EMBL/GenBank/DDBJ databases">
        <authorList>
            <person name="Dougan E. K."/>
            <person name="Rhodes N."/>
            <person name="Thang M."/>
            <person name="Chan C."/>
        </authorList>
    </citation>
    <scope>NUCLEOTIDE SEQUENCE</scope>
</reference>
<dbReference type="PANTHER" id="PTHR22911">
    <property type="entry name" value="ACYL-MALONYL CONDENSING ENZYME-RELATED"/>
    <property type="match status" value="1"/>
</dbReference>
<feature type="transmembrane region" description="Helical" evidence="6">
    <location>
        <begin position="120"/>
        <end position="140"/>
    </location>
</feature>
<protein>
    <submittedName>
        <fullName evidence="8">Slc35g1 protein</fullName>
    </submittedName>
</protein>
<dbReference type="Pfam" id="PF00892">
    <property type="entry name" value="EamA"/>
    <property type="match status" value="1"/>
</dbReference>
<keyword evidence="2 6" id="KW-0812">Transmembrane</keyword>
<evidence type="ECO:0000256" key="1">
    <source>
        <dbReference type="ARBA" id="ARBA00004141"/>
    </source>
</evidence>
<evidence type="ECO:0000259" key="7">
    <source>
        <dbReference type="Pfam" id="PF00892"/>
    </source>
</evidence>
<feature type="region of interest" description="Disordered" evidence="5">
    <location>
        <begin position="22"/>
        <end position="41"/>
    </location>
</feature>
<dbReference type="AlphaFoldDB" id="A0A812THN9"/>
<keyword evidence="3 6" id="KW-1133">Transmembrane helix</keyword>
<dbReference type="Proteomes" id="UP000604046">
    <property type="component" value="Unassembled WGS sequence"/>
</dbReference>
<proteinExistence type="predicted"/>
<organism evidence="8 9">
    <name type="scientific">Symbiodinium natans</name>
    <dbReference type="NCBI Taxonomy" id="878477"/>
    <lineage>
        <taxon>Eukaryota</taxon>
        <taxon>Sar</taxon>
        <taxon>Alveolata</taxon>
        <taxon>Dinophyceae</taxon>
        <taxon>Suessiales</taxon>
        <taxon>Symbiodiniaceae</taxon>
        <taxon>Symbiodinium</taxon>
    </lineage>
</organism>
<dbReference type="SUPFAM" id="SSF103481">
    <property type="entry name" value="Multidrug resistance efflux transporter EmrE"/>
    <property type="match status" value="1"/>
</dbReference>
<comment type="caution">
    <text evidence="8">The sequence shown here is derived from an EMBL/GenBank/DDBJ whole genome shotgun (WGS) entry which is preliminary data.</text>
</comment>
<dbReference type="InterPro" id="IPR000620">
    <property type="entry name" value="EamA_dom"/>
</dbReference>
<dbReference type="OrthoDB" id="425662at2759"/>
<dbReference type="EMBL" id="CAJNDS010002561">
    <property type="protein sequence ID" value="CAE7526023.1"/>
    <property type="molecule type" value="Genomic_DNA"/>
</dbReference>
<dbReference type="PANTHER" id="PTHR22911:SF6">
    <property type="entry name" value="SOLUTE CARRIER FAMILY 35 MEMBER G1"/>
    <property type="match status" value="1"/>
</dbReference>
<evidence type="ECO:0000256" key="6">
    <source>
        <dbReference type="SAM" id="Phobius"/>
    </source>
</evidence>
<comment type="subcellular location">
    <subcellularLocation>
        <location evidence="1">Membrane</location>
        <topology evidence="1">Multi-pass membrane protein</topology>
    </subcellularLocation>
</comment>
<dbReference type="GO" id="GO:0016020">
    <property type="term" value="C:membrane"/>
    <property type="evidence" value="ECO:0007669"/>
    <property type="project" value="UniProtKB-SubCell"/>
</dbReference>
<evidence type="ECO:0000313" key="8">
    <source>
        <dbReference type="EMBL" id="CAE7526023.1"/>
    </source>
</evidence>
<evidence type="ECO:0000256" key="4">
    <source>
        <dbReference type="ARBA" id="ARBA00023136"/>
    </source>
</evidence>
<gene>
    <name evidence="8" type="primary">Slc35g1</name>
    <name evidence="8" type="ORF">SNAT2548_LOCUS29445</name>
</gene>
<evidence type="ECO:0000256" key="3">
    <source>
        <dbReference type="ARBA" id="ARBA00022989"/>
    </source>
</evidence>
<feature type="transmembrane region" description="Helical" evidence="6">
    <location>
        <begin position="170"/>
        <end position="187"/>
    </location>
</feature>